<gene>
    <name evidence="6" type="ORF">LSAA_1720</name>
</gene>
<evidence type="ECO:0000256" key="5">
    <source>
        <dbReference type="ARBA" id="ARBA00022691"/>
    </source>
</evidence>
<keyword evidence="7" id="KW-1185">Reference proteome</keyword>
<evidence type="ECO:0000256" key="4">
    <source>
        <dbReference type="ARBA" id="ARBA00022679"/>
    </source>
</evidence>
<keyword evidence="5" id="KW-0949">S-adenosyl-L-methionine</keyword>
<reference evidence="6" key="1">
    <citation type="submission" date="2021-02" db="EMBL/GenBank/DDBJ databases">
        <authorList>
            <person name="Bekaert M."/>
        </authorList>
    </citation>
    <scope>NUCLEOTIDE SEQUENCE</scope>
    <source>
        <strain evidence="6">IoA-00</strain>
    </source>
</reference>
<dbReference type="GO" id="GO:0005634">
    <property type="term" value="C:nucleus"/>
    <property type="evidence" value="ECO:0007669"/>
    <property type="project" value="TreeGrafter"/>
</dbReference>
<dbReference type="PANTHER" id="PTHR12303">
    <property type="entry name" value="CARNOSINE N-METHYLTRANSFERASE"/>
    <property type="match status" value="1"/>
</dbReference>
<dbReference type="EC" id="2.1.1.22" evidence="2"/>
<keyword evidence="3 6" id="KW-0489">Methyltransferase</keyword>
<organism evidence="6 7">
    <name type="scientific">Lepeophtheirus salmonis</name>
    <name type="common">Salmon louse</name>
    <name type="synonym">Caligus salmonis</name>
    <dbReference type="NCBI Taxonomy" id="72036"/>
    <lineage>
        <taxon>Eukaryota</taxon>
        <taxon>Metazoa</taxon>
        <taxon>Ecdysozoa</taxon>
        <taxon>Arthropoda</taxon>
        <taxon>Crustacea</taxon>
        <taxon>Multicrustacea</taxon>
        <taxon>Hexanauplia</taxon>
        <taxon>Copepoda</taxon>
        <taxon>Siphonostomatoida</taxon>
        <taxon>Caligidae</taxon>
        <taxon>Lepeophtheirus</taxon>
    </lineage>
</organism>
<dbReference type="EMBL" id="HG994580">
    <property type="protein sequence ID" value="CAF2759089.1"/>
    <property type="molecule type" value="Genomic_DNA"/>
</dbReference>
<proteinExistence type="inferred from homology"/>
<evidence type="ECO:0000313" key="6">
    <source>
        <dbReference type="EMBL" id="CAF2759089.1"/>
    </source>
</evidence>
<dbReference type="Pfam" id="PF07942">
    <property type="entry name" value="CARME"/>
    <property type="match status" value="1"/>
</dbReference>
<dbReference type="GO" id="GO:0032259">
    <property type="term" value="P:methylation"/>
    <property type="evidence" value="ECO:0007669"/>
    <property type="project" value="UniProtKB-KW"/>
</dbReference>
<keyword evidence="4 6" id="KW-0808">Transferase</keyword>
<dbReference type="Proteomes" id="UP000675881">
    <property type="component" value="Chromosome 1"/>
</dbReference>
<evidence type="ECO:0000313" key="7">
    <source>
        <dbReference type="Proteomes" id="UP000675881"/>
    </source>
</evidence>
<dbReference type="OrthoDB" id="978at2759"/>
<dbReference type="InterPro" id="IPR029063">
    <property type="entry name" value="SAM-dependent_MTases_sf"/>
</dbReference>
<dbReference type="InterPro" id="IPR012901">
    <property type="entry name" value="CARME"/>
</dbReference>
<dbReference type="GO" id="GO:0035498">
    <property type="term" value="P:carnosine metabolic process"/>
    <property type="evidence" value="ECO:0007669"/>
    <property type="project" value="TreeGrafter"/>
</dbReference>
<evidence type="ECO:0000256" key="3">
    <source>
        <dbReference type="ARBA" id="ARBA00022603"/>
    </source>
</evidence>
<protein>
    <recommendedName>
        <fullName evidence="2">carnosine N-methyltransferase</fullName>
        <ecNumber evidence="2">2.1.1.22</ecNumber>
    </recommendedName>
</protein>
<dbReference type="SMART" id="SM01296">
    <property type="entry name" value="N2227"/>
    <property type="match status" value="1"/>
</dbReference>
<name>A0A7R8CBT2_LEPSM</name>
<dbReference type="PANTHER" id="PTHR12303:SF6">
    <property type="entry name" value="CARNOSINE N-METHYLTRANSFERASE"/>
    <property type="match status" value="1"/>
</dbReference>
<accession>A0A7R8CBT2</accession>
<dbReference type="SUPFAM" id="SSF53335">
    <property type="entry name" value="S-adenosyl-L-methionine-dependent methyltransferases"/>
    <property type="match status" value="1"/>
</dbReference>
<sequence length="285" mass="32881">MAPESKIERDRRKEKEHFISVLNAFRNYSSDSKVRFEKIRQNMKKSIPQDHQDLLDKHGYSTFLKNAETCVDANAVLIEDIVGDMNSVFENDSGLYSGNDHPKEATSIINIEKVQSVMKMFVRDWSKCGEEERRVCYGKILLELESIYPADTRHDIKVLVPGAGLGRLAYEIAKMGFCSEGNEFSLFMLFASNFILNKCKFVECFQVHPWIHSFCNNYKQEDILRSITFPDEDPNSLQEGAQFSMVAGDFLEVYGRDPSYENHFDSLISCFFLDCAHNILDFIQR</sequence>
<dbReference type="AlphaFoldDB" id="A0A7R8CBT2"/>
<dbReference type="GO" id="GO:0030735">
    <property type="term" value="F:carnosine N-methyltransferase activity"/>
    <property type="evidence" value="ECO:0007669"/>
    <property type="project" value="UniProtKB-EC"/>
</dbReference>
<evidence type="ECO:0000256" key="2">
    <source>
        <dbReference type="ARBA" id="ARBA00012003"/>
    </source>
</evidence>
<comment type="similarity">
    <text evidence="1">Belongs to the carnosine N-methyltransferase family.</text>
</comment>
<dbReference type="GO" id="GO:0005829">
    <property type="term" value="C:cytosol"/>
    <property type="evidence" value="ECO:0007669"/>
    <property type="project" value="TreeGrafter"/>
</dbReference>
<evidence type="ECO:0000256" key="1">
    <source>
        <dbReference type="ARBA" id="ARBA00010086"/>
    </source>
</evidence>